<proteinExistence type="predicted"/>
<dbReference type="AlphaFoldDB" id="X0VJM7"/>
<name>X0VJM7_9ZZZZ</name>
<organism evidence="2">
    <name type="scientific">marine sediment metagenome</name>
    <dbReference type="NCBI Taxonomy" id="412755"/>
    <lineage>
        <taxon>unclassified sequences</taxon>
        <taxon>metagenomes</taxon>
        <taxon>ecological metagenomes</taxon>
    </lineage>
</organism>
<comment type="caution">
    <text evidence="2">The sequence shown here is derived from an EMBL/GenBank/DDBJ whole genome shotgun (WGS) entry which is preliminary data.</text>
</comment>
<evidence type="ECO:0000256" key="1">
    <source>
        <dbReference type="SAM" id="MobiDB-lite"/>
    </source>
</evidence>
<dbReference type="EMBL" id="BARS01023789">
    <property type="protein sequence ID" value="GAG00786.1"/>
    <property type="molecule type" value="Genomic_DNA"/>
</dbReference>
<reference evidence="2" key="1">
    <citation type="journal article" date="2014" name="Front. Microbiol.">
        <title>High frequency of phylogenetically diverse reductive dehalogenase-homologous genes in deep subseafloor sedimentary metagenomes.</title>
        <authorList>
            <person name="Kawai M."/>
            <person name="Futagami T."/>
            <person name="Toyoda A."/>
            <person name="Takaki Y."/>
            <person name="Nishi S."/>
            <person name="Hori S."/>
            <person name="Arai W."/>
            <person name="Tsubouchi T."/>
            <person name="Morono Y."/>
            <person name="Uchiyama I."/>
            <person name="Ito T."/>
            <person name="Fujiyama A."/>
            <person name="Inagaki F."/>
            <person name="Takami H."/>
        </authorList>
    </citation>
    <scope>NUCLEOTIDE SEQUENCE</scope>
    <source>
        <strain evidence="2">Expedition CK06-06</strain>
    </source>
</reference>
<evidence type="ECO:0000313" key="2">
    <source>
        <dbReference type="EMBL" id="GAG00786.1"/>
    </source>
</evidence>
<accession>X0VJM7</accession>
<sequence>MGKGQNIWVEQRLIQSKAFQSLTATAIKVLMIFLTKRQCEQIGRRGKEQWTIKNNGEITFTYKEAKSKYGISESAFRCAIDELISKGFIDIARTGMGVHKVTTLYSISDRWKLYGTPGYEPAKPRPRKPINRGFQKGNTLGRNCKKKSTVAEQHSSTVAAQHSEASEQ</sequence>
<feature type="compositionally biased region" description="Polar residues" evidence="1">
    <location>
        <begin position="150"/>
        <end position="160"/>
    </location>
</feature>
<protein>
    <submittedName>
        <fullName evidence="2">Uncharacterized protein</fullName>
    </submittedName>
</protein>
<gene>
    <name evidence="2" type="ORF">S01H1_37854</name>
</gene>
<feature type="region of interest" description="Disordered" evidence="1">
    <location>
        <begin position="118"/>
        <end position="168"/>
    </location>
</feature>